<dbReference type="RefSeq" id="WP_213495224.1">
    <property type="nucleotide sequence ID" value="NZ_CP074694.1"/>
</dbReference>
<keyword evidence="2" id="KW-1185">Reference proteome</keyword>
<dbReference type="Proteomes" id="UP000676194">
    <property type="component" value="Chromosome"/>
</dbReference>
<dbReference type="KEGG" id="tsph:KIH39_21225"/>
<dbReference type="EMBL" id="CP074694">
    <property type="protein sequence ID" value="QVL31343.1"/>
    <property type="molecule type" value="Genomic_DNA"/>
</dbReference>
<reference evidence="1" key="1">
    <citation type="submission" date="2021-05" db="EMBL/GenBank/DDBJ databases">
        <title>Complete genome sequence of the cellulolytic planctomycete Telmatocola sphagniphila SP2T and characterization of the first cellulase from planctomycetes.</title>
        <authorList>
            <person name="Rakitin A.L."/>
            <person name="Beletsky A.V."/>
            <person name="Naumoff D.G."/>
            <person name="Kulichevskaya I.S."/>
            <person name="Mardanov A.V."/>
            <person name="Ravin N.V."/>
            <person name="Dedysh S.N."/>
        </authorList>
    </citation>
    <scope>NUCLEOTIDE SEQUENCE</scope>
    <source>
        <strain evidence="1">SP2T</strain>
    </source>
</reference>
<name>A0A8E6EX73_9BACT</name>
<protein>
    <submittedName>
        <fullName evidence="1">Uncharacterized protein</fullName>
    </submittedName>
</protein>
<gene>
    <name evidence="1" type="ORF">KIH39_21225</name>
</gene>
<dbReference type="AlphaFoldDB" id="A0A8E6EX73"/>
<evidence type="ECO:0000313" key="2">
    <source>
        <dbReference type="Proteomes" id="UP000676194"/>
    </source>
</evidence>
<evidence type="ECO:0000313" key="1">
    <source>
        <dbReference type="EMBL" id="QVL31343.1"/>
    </source>
</evidence>
<sequence length="257" mass="29128">MDELGVKYQDVISDSIVFETDESSANWSSISSLLALWKSGNSNVIDMVSTKFTEMELLKAENLVIVPGWHHGYPEPDIAMAYLKKTYDEIEYCSICGIGLKQREQFILQKEPKWGSKQILQLNWIFDEYFVTPEVWELVFKPFRISSIPVSKLKTGNPLATVVQLKVSDVCEPLTPFNRLNSVRCDKCGRSKYASHTKGPFPHVVMPKNSHIAKTAEYFGNGANAYKEIIVSRSLYHAIVLNRLKGADFKPVESSLR</sequence>
<proteinExistence type="predicted"/>
<accession>A0A8E6EX73</accession>
<organism evidence="1 2">
    <name type="scientific">Telmatocola sphagniphila</name>
    <dbReference type="NCBI Taxonomy" id="1123043"/>
    <lineage>
        <taxon>Bacteria</taxon>
        <taxon>Pseudomonadati</taxon>
        <taxon>Planctomycetota</taxon>
        <taxon>Planctomycetia</taxon>
        <taxon>Gemmatales</taxon>
        <taxon>Gemmataceae</taxon>
    </lineage>
</organism>